<dbReference type="Proteomes" id="UP000076476">
    <property type="component" value="Unassembled WGS sequence"/>
</dbReference>
<sequence>MVKINSNAVMTAYIDLKSIQRLILNLNENKEFACTHIYSIFRDTCLIIHEIIDKILDNVIEVDERIKKIRNTVHLYIKKGGGQNQKVYKKIVDYHINAFGEDTNNIGFYLNESNEVIGSTLYCAYIFLRTENLPFPNSETKDEIRDKTFSFAQYIGEVSAILLNMLEELFEIKTSDELMTFEKVDSKESYRCKDVNHKLLFSFKSDLSNSFILRLIFSLQEINDVIWLKEKYIDKLQKPINLDWYILLRLVSLKTDEIMDNFFNIKQHLENDFQEWNIKSNGNVEYLIDKYEQGIKEECSTLRNMIHYNIETESIEDNFLGFYNKKVSQDLEYPLKFVNEVINLYFKPLRSEILKYLNIDKITPLSDWEIIKNRLFKQ</sequence>
<keyword evidence="2" id="KW-1185">Reference proteome</keyword>
<reference evidence="1 2" key="1">
    <citation type="submission" date="2016-04" db="EMBL/GenBank/DDBJ databases">
        <title>Draft genome sequence of Aeribacillus pallidus 8m3 from petroleum reservoir.</title>
        <authorList>
            <person name="Poltaraus A.B."/>
            <person name="Nazina T.N."/>
            <person name="Tourova T.P."/>
            <person name="Malakho S.M."/>
            <person name="Korshunova A.V."/>
            <person name="Sokolova D.S."/>
        </authorList>
    </citation>
    <scope>NUCLEOTIDE SEQUENCE [LARGE SCALE GENOMIC DNA]</scope>
    <source>
        <strain evidence="1 2">8m3</strain>
    </source>
</reference>
<dbReference type="RefSeq" id="WP_063387381.1">
    <property type="nucleotide sequence ID" value="NZ_LWBR01000013.1"/>
</dbReference>
<gene>
    <name evidence="1" type="ORF">AZI98_06090</name>
</gene>
<proteinExistence type="predicted"/>
<dbReference type="AlphaFoldDB" id="A0A165YIU0"/>
<name>A0A165YIU0_9BACI</name>
<protein>
    <submittedName>
        <fullName evidence="1">Uncharacterized protein</fullName>
    </submittedName>
</protein>
<evidence type="ECO:0000313" key="1">
    <source>
        <dbReference type="EMBL" id="KZN97126.1"/>
    </source>
</evidence>
<organism evidence="1 2">
    <name type="scientific">Aeribacillus pallidus</name>
    <dbReference type="NCBI Taxonomy" id="33936"/>
    <lineage>
        <taxon>Bacteria</taxon>
        <taxon>Bacillati</taxon>
        <taxon>Bacillota</taxon>
        <taxon>Bacilli</taxon>
        <taxon>Bacillales</taxon>
        <taxon>Bacillaceae</taxon>
        <taxon>Aeribacillus</taxon>
    </lineage>
</organism>
<dbReference type="OrthoDB" id="2908473at2"/>
<accession>A0A165YIU0</accession>
<dbReference type="EMBL" id="LWBR01000013">
    <property type="protein sequence ID" value="KZN97126.1"/>
    <property type="molecule type" value="Genomic_DNA"/>
</dbReference>
<evidence type="ECO:0000313" key="2">
    <source>
        <dbReference type="Proteomes" id="UP000076476"/>
    </source>
</evidence>
<comment type="caution">
    <text evidence="1">The sequence shown here is derived from an EMBL/GenBank/DDBJ whole genome shotgun (WGS) entry which is preliminary data.</text>
</comment>